<comment type="caution">
    <text evidence="1">The sequence shown here is derived from an EMBL/GenBank/DDBJ whole genome shotgun (WGS) entry which is preliminary data.</text>
</comment>
<dbReference type="OrthoDB" id="4062651at2759"/>
<organism evidence="1 2">
    <name type="scientific">Ceratodon purpureus</name>
    <name type="common">Fire moss</name>
    <name type="synonym">Dicranum purpureum</name>
    <dbReference type="NCBI Taxonomy" id="3225"/>
    <lineage>
        <taxon>Eukaryota</taxon>
        <taxon>Viridiplantae</taxon>
        <taxon>Streptophyta</taxon>
        <taxon>Embryophyta</taxon>
        <taxon>Bryophyta</taxon>
        <taxon>Bryophytina</taxon>
        <taxon>Bryopsida</taxon>
        <taxon>Dicranidae</taxon>
        <taxon>Pseudoditrichales</taxon>
        <taxon>Ditrichaceae</taxon>
        <taxon>Ceratodon</taxon>
    </lineage>
</organism>
<evidence type="ECO:0008006" key="3">
    <source>
        <dbReference type="Google" id="ProtNLM"/>
    </source>
</evidence>
<dbReference type="EMBL" id="CM026421">
    <property type="protein sequence ID" value="KAG0592697.1"/>
    <property type="molecule type" value="Genomic_DNA"/>
</dbReference>
<evidence type="ECO:0000313" key="2">
    <source>
        <dbReference type="Proteomes" id="UP000822688"/>
    </source>
</evidence>
<name>A0A8T0JAC1_CERPU</name>
<protein>
    <recommendedName>
        <fullName evidence="3">Protein kinase domain-containing protein</fullName>
    </recommendedName>
</protein>
<dbReference type="InterPro" id="IPR011009">
    <property type="entry name" value="Kinase-like_dom_sf"/>
</dbReference>
<proteinExistence type="predicted"/>
<dbReference type="Proteomes" id="UP000822688">
    <property type="component" value="Chromosome 1"/>
</dbReference>
<dbReference type="Gene3D" id="1.10.510.10">
    <property type="entry name" value="Transferase(Phosphotransferase) domain 1"/>
    <property type="match status" value="1"/>
</dbReference>
<evidence type="ECO:0000313" key="1">
    <source>
        <dbReference type="EMBL" id="KAG0592697.1"/>
    </source>
</evidence>
<gene>
    <name evidence="1" type="ORF">KC19_1G273800</name>
</gene>
<keyword evidence="2" id="KW-1185">Reference proteome</keyword>
<dbReference type="SUPFAM" id="SSF56112">
    <property type="entry name" value="Protein kinase-like (PK-like)"/>
    <property type="match status" value="1"/>
</dbReference>
<sequence length="71" mass="7992">MMSGVVTTRFWRAPKILPLKVREGIAEAKKFMTHAIDVYSFAMTSYEVITGLIDLEGHRLFMSMVVEGLIG</sequence>
<accession>A0A8T0JAC1</accession>
<dbReference type="AlphaFoldDB" id="A0A8T0JAC1"/>
<reference evidence="1" key="1">
    <citation type="submission" date="2020-06" db="EMBL/GenBank/DDBJ databases">
        <title>WGS assembly of Ceratodon purpureus strain R40.</title>
        <authorList>
            <person name="Carey S.B."/>
            <person name="Jenkins J."/>
            <person name="Shu S."/>
            <person name="Lovell J.T."/>
            <person name="Sreedasyam A."/>
            <person name="Maumus F."/>
            <person name="Tiley G.P."/>
            <person name="Fernandez-Pozo N."/>
            <person name="Barry K."/>
            <person name="Chen C."/>
            <person name="Wang M."/>
            <person name="Lipzen A."/>
            <person name="Daum C."/>
            <person name="Saski C.A."/>
            <person name="Payton A.C."/>
            <person name="Mcbreen J.C."/>
            <person name="Conrad R.E."/>
            <person name="Kollar L.M."/>
            <person name="Olsson S."/>
            <person name="Huttunen S."/>
            <person name="Landis J.B."/>
            <person name="Wickett N.J."/>
            <person name="Johnson M.G."/>
            <person name="Rensing S.A."/>
            <person name="Grimwood J."/>
            <person name="Schmutz J."/>
            <person name="Mcdaniel S.F."/>
        </authorList>
    </citation>
    <scope>NUCLEOTIDE SEQUENCE</scope>
    <source>
        <strain evidence="1">R40</strain>
    </source>
</reference>